<dbReference type="PANTHER" id="PTHR16222">
    <property type="entry name" value="ADP-RIBOSYLGLYCOHYDROLASE"/>
    <property type="match status" value="1"/>
</dbReference>
<sequence length="355" mass="40089">MAKLASRFRGSLIGALIGDCFGAQFEFLPMAITASKVVDFVTVLEKKKPEKRKESLYFTDDTEMREGVEESLLEKKGFDKKDMATRFAERYFVSPPKRSYGSHVPNVFMAWKRSDYENIDAPAMSQFNFTGSYGNGGGMRIAPAALFTHHQSPEKLKELSDKITKLTHTHILGIHGAYLQAMSVWLALKAEESQFSTKEFVDQLKEKMKFYEDEYSNREENKDKNLDSEESHCYLHKLDVIKSFLDRKDVSNEEVVKELGHGVSSQSSIPTAVYAFLRSVEDTKTIPNRNGFERTIIYAISLDGDTDTIATMAGAIAGAFWGEESIPKSWQECCQGLDTAEKTAKSLYQYVTEQS</sequence>
<evidence type="ECO:0000313" key="27">
    <source>
        <dbReference type="Proteomes" id="UP001162480"/>
    </source>
</evidence>
<comment type="similarity">
    <text evidence="5">Belongs to the ADP-ribosylglycohydrolase family.</text>
</comment>
<name>A0AA36BF52_OCTVU</name>
<dbReference type="InterPro" id="IPR036705">
    <property type="entry name" value="Ribosyl_crysJ1_sf"/>
</dbReference>
<dbReference type="GO" id="GO:0005694">
    <property type="term" value="C:chromosome"/>
    <property type="evidence" value="ECO:0007669"/>
    <property type="project" value="UniProtKB-SubCell"/>
</dbReference>
<keyword evidence="11" id="KW-0227">DNA damage</keyword>
<evidence type="ECO:0000256" key="5">
    <source>
        <dbReference type="ARBA" id="ARBA00010702"/>
    </source>
</evidence>
<dbReference type="Proteomes" id="UP001162480">
    <property type="component" value="Chromosome 14"/>
</dbReference>
<evidence type="ECO:0000256" key="25">
    <source>
        <dbReference type="PIRSR" id="PIRSR605502-1"/>
    </source>
</evidence>
<keyword evidence="10 25" id="KW-0479">Metal-binding</keyword>
<evidence type="ECO:0000256" key="12">
    <source>
        <dbReference type="ARBA" id="ARBA00022801"/>
    </source>
</evidence>
<evidence type="ECO:0000256" key="17">
    <source>
        <dbReference type="ARBA" id="ARBA00041057"/>
    </source>
</evidence>
<evidence type="ECO:0000256" key="16">
    <source>
        <dbReference type="ARBA" id="ARBA00023242"/>
    </source>
</evidence>
<evidence type="ECO:0000256" key="14">
    <source>
        <dbReference type="ARBA" id="ARBA00023128"/>
    </source>
</evidence>
<evidence type="ECO:0000256" key="19">
    <source>
        <dbReference type="ARBA" id="ARBA00042471"/>
    </source>
</evidence>
<evidence type="ECO:0000256" key="15">
    <source>
        <dbReference type="ARBA" id="ARBA00023204"/>
    </source>
</evidence>
<dbReference type="Pfam" id="PF03747">
    <property type="entry name" value="ADP_ribosyl_GH"/>
    <property type="match status" value="1"/>
</dbReference>
<dbReference type="GO" id="GO:0006281">
    <property type="term" value="P:DNA repair"/>
    <property type="evidence" value="ECO:0007669"/>
    <property type="project" value="UniProtKB-KW"/>
</dbReference>
<feature type="binding site" evidence="25">
    <location>
        <position position="60"/>
    </location>
    <ligand>
        <name>Mg(2+)</name>
        <dbReference type="ChEBI" id="CHEBI:18420"/>
        <label>1</label>
    </ligand>
</feature>
<reference evidence="26" key="1">
    <citation type="submission" date="2023-08" db="EMBL/GenBank/DDBJ databases">
        <authorList>
            <person name="Alioto T."/>
            <person name="Alioto T."/>
            <person name="Gomez Garrido J."/>
        </authorList>
    </citation>
    <scope>NUCLEOTIDE SEQUENCE</scope>
</reference>
<evidence type="ECO:0000256" key="6">
    <source>
        <dbReference type="ARBA" id="ARBA00011245"/>
    </source>
</evidence>
<keyword evidence="27" id="KW-1185">Reference proteome</keyword>
<evidence type="ECO:0000256" key="9">
    <source>
        <dbReference type="ARBA" id="ARBA00022490"/>
    </source>
</evidence>
<feature type="binding site" evidence="25">
    <location>
        <position position="305"/>
    </location>
    <ligand>
        <name>Mg(2+)</name>
        <dbReference type="ChEBI" id="CHEBI:18420"/>
        <label>2</label>
    </ligand>
</feature>
<dbReference type="GO" id="GO:0004649">
    <property type="term" value="F:poly(ADP-ribose) glycohydrolase activity"/>
    <property type="evidence" value="ECO:0007669"/>
    <property type="project" value="UniProtKB-EC"/>
</dbReference>
<comment type="catalytic activity">
    <reaction evidence="24">
        <text>alpha-NAD(+) + H2O = ADP-D-ribose + nicotinamide + H(+)</text>
        <dbReference type="Rhea" id="RHEA:68792"/>
        <dbReference type="ChEBI" id="CHEBI:15377"/>
        <dbReference type="ChEBI" id="CHEBI:15378"/>
        <dbReference type="ChEBI" id="CHEBI:17154"/>
        <dbReference type="ChEBI" id="CHEBI:57967"/>
        <dbReference type="ChEBI" id="CHEBI:77017"/>
    </reaction>
</comment>
<evidence type="ECO:0000256" key="7">
    <source>
        <dbReference type="ARBA" id="ARBA00012255"/>
    </source>
</evidence>
<evidence type="ECO:0000256" key="24">
    <source>
        <dbReference type="ARBA" id="ARBA00049015"/>
    </source>
</evidence>
<comment type="subcellular location">
    <subcellularLocation>
        <location evidence="2">Chromosome</location>
    </subcellularLocation>
    <subcellularLocation>
        <location evidence="4">Cytoplasm</location>
    </subcellularLocation>
    <subcellularLocation>
        <location evidence="3">Mitochondrion matrix</location>
    </subcellularLocation>
    <subcellularLocation>
        <location evidence="1">Nucleus</location>
    </subcellularLocation>
</comment>
<dbReference type="GO" id="GO:0005759">
    <property type="term" value="C:mitochondrial matrix"/>
    <property type="evidence" value="ECO:0007669"/>
    <property type="project" value="UniProtKB-SubCell"/>
</dbReference>
<protein>
    <recommendedName>
        <fullName evidence="17">ADP-ribosylhydrolase ARH3</fullName>
        <ecNumber evidence="7">3.2.1.143</ecNumber>
    </recommendedName>
    <alternativeName>
        <fullName evidence="18">ADP-ribose glycohydrolase ARH3</fullName>
    </alternativeName>
    <alternativeName>
        <fullName evidence="19">ADP-ribosylhydrolase 3</fullName>
    </alternativeName>
    <alternativeName>
        <fullName evidence="22">O-acetyl-ADP-ribose deacetylase ARH3</fullName>
    </alternativeName>
    <alternativeName>
        <fullName evidence="23">Poly(ADP-ribose) glycohydrolase ARH3</fullName>
    </alternativeName>
    <alternativeName>
        <fullName evidence="21">[Protein ADP-ribosylarginine] hydrolase-like protein 2</fullName>
    </alternativeName>
    <alternativeName>
        <fullName evidence="20">[Protein ADP-ribosylserine] hydrolase</fullName>
    </alternativeName>
</protein>
<dbReference type="Gene3D" id="1.10.4080.10">
    <property type="entry name" value="ADP-ribosylation/Crystallin J1"/>
    <property type="match status" value="1"/>
</dbReference>
<dbReference type="EMBL" id="OX597827">
    <property type="protein sequence ID" value="CAI9733261.1"/>
    <property type="molecule type" value="Genomic_DNA"/>
</dbReference>
<comment type="subunit">
    <text evidence="6">Monomer.</text>
</comment>
<keyword evidence="15" id="KW-0234">DNA repair</keyword>
<evidence type="ECO:0000256" key="3">
    <source>
        <dbReference type="ARBA" id="ARBA00004305"/>
    </source>
</evidence>
<evidence type="ECO:0000256" key="18">
    <source>
        <dbReference type="ARBA" id="ARBA00042398"/>
    </source>
</evidence>
<evidence type="ECO:0000256" key="4">
    <source>
        <dbReference type="ARBA" id="ARBA00004496"/>
    </source>
</evidence>
<dbReference type="GO" id="GO:0046872">
    <property type="term" value="F:metal ion binding"/>
    <property type="evidence" value="ECO:0007669"/>
    <property type="project" value="UniProtKB-KW"/>
</dbReference>
<dbReference type="SUPFAM" id="SSF101478">
    <property type="entry name" value="ADP-ribosylglycohydrolase"/>
    <property type="match status" value="1"/>
</dbReference>
<evidence type="ECO:0000256" key="13">
    <source>
        <dbReference type="ARBA" id="ARBA00022842"/>
    </source>
</evidence>
<keyword evidence="9" id="KW-0963">Cytoplasm</keyword>
<feature type="binding site" evidence="25">
    <location>
        <position position="59"/>
    </location>
    <ligand>
        <name>Mg(2+)</name>
        <dbReference type="ChEBI" id="CHEBI:18420"/>
        <label>1</label>
    </ligand>
</feature>
<dbReference type="InterPro" id="IPR005502">
    <property type="entry name" value="Ribosyl_crysJ1"/>
</dbReference>
<evidence type="ECO:0000256" key="11">
    <source>
        <dbReference type="ARBA" id="ARBA00022763"/>
    </source>
</evidence>
<evidence type="ECO:0000256" key="2">
    <source>
        <dbReference type="ARBA" id="ARBA00004286"/>
    </source>
</evidence>
<dbReference type="AlphaFoldDB" id="A0AA36BF52"/>
<comment type="cofactor">
    <cofactor evidence="25">
        <name>Mg(2+)</name>
        <dbReference type="ChEBI" id="CHEBI:18420"/>
    </cofactor>
    <text evidence="25">Binds 2 magnesium ions per subunit.</text>
</comment>
<keyword evidence="8" id="KW-0158">Chromosome</keyword>
<proteinExistence type="inferred from homology"/>
<evidence type="ECO:0000256" key="1">
    <source>
        <dbReference type="ARBA" id="ARBA00004123"/>
    </source>
</evidence>
<dbReference type="FunFam" id="1.10.4080.10:FF:000001">
    <property type="entry name" value="ADP-ribose glycohydrolase ARH3"/>
    <property type="match status" value="1"/>
</dbReference>
<feature type="binding site" evidence="25">
    <location>
        <position position="61"/>
    </location>
    <ligand>
        <name>Mg(2+)</name>
        <dbReference type="ChEBI" id="CHEBI:18420"/>
        <label>1</label>
    </ligand>
</feature>
<dbReference type="GO" id="GO:0005634">
    <property type="term" value="C:nucleus"/>
    <property type="evidence" value="ECO:0007669"/>
    <property type="project" value="UniProtKB-SubCell"/>
</dbReference>
<evidence type="ECO:0000256" key="8">
    <source>
        <dbReference type="ARBA" id="ARBA00022454"/>
    </source>
</evidence>
<evidence type="ECO:0000256" key="23">
    <source>
        <dbReference type="ARBA" id="ARBA00043193"/>
    </source>
</evidence>
<dbReference type="GO" id="GO:0140290">
    <property type="term" value="P:peptidyl-serine ADP-deribosylation"/>
    <property type="evidence" value="ECO:0007669"/>
    <property type="project" value="UniProtKB-ARBA"/>
</dbReference>
<gene>
    <name evidence="26" type="ORF">OCTVUL_1B025085</name>
</gene>
<feature type="binding site" evidence="25">
    <location>
        <position position="307"/>
    </location>
    <ligand>
        <name>Mg(2+)</name>
        <dbReference type="ChEBI" id="CHEBI:18420"/>
        <label>1</label>
    </ligand>
</feature>
<accession>A0AA36BF52</accession>
<evidence type="ECO:0000256" key="22">
    <source>
        <dbReference type="ARBA" id="ARBA00043187"/>
    </source>
</evidence>
<evidence type="ECO:0000256" key="10">
    <source>
        <dbReference type="ARBA" id="ARBA00022723"/>
    </source>
</evidence>
<keyword evidence="13 25" id="KW-0460">Magnesium</keyword>
<evidence type="ECO:0000256" key="21">
    <source>
        <dbReference type="ARBA" id="ARBA00042850"/>
    </source>
</evidence>
<dbReference type="EC" id="3.2.1.143" evidence="7"/>
<organism evidence="26 27">
    <name type="scientific">Octopus vulgaris</name>
    <name type="common">Common octopus</name>
    <dbReference type="NCBI Taxonomy" id="6645"/>
    <lineage>
        <taxon>Eukaryota</taxon>
        <taxon>Metazoa</taxon>
        <taxon>Spiralia</taxon>
        <taxon>Lophotrochozoa</taxon>
        <taxon>Mollusca</taxon>
        <taxon>Cephalopoda</taxon>
        <taxon>Coleoidea</taxon>
        <taxon>Octopodiformes</taxon>
        <taxon>Octopoda</taxon>
        <taxon>Incirrata</taxon>
        <taxon>Octopodidae</taxon>
        <taxon>Octopus</taxon>
    </lineage>
</organism>
<dbReference type="PANTHER" id="PTHR16222:SF24">
    <property type="entry name" value="ADP-RIBOSYLHYDROLASE ARH3"/>
    <property type="match status" value="1"/>
</dbReference>
<keyword evidence="16" id="KW-0539">Nucleus</keyword>
<dbReference type="InterPro" id="IPR050792">
    <property type="entry name" value="ADP-ribosylglycohydrolase"/>
</dbReference>
<keyword evidence="14" id="KW-0496">Mitochondrion</keyword>
<feature type="binding site" evidence="25">
    <location>
        <position position="308"/>
    </location>
    <ligand>
        <name>Mg(2+)</name>
        <dbReference type="ChEBI" id="CHEBI:18420"/>
        <label>1</label>
    </ligand>
</feature>
<keyword evidence="12" id="KW-0378">Hydrolase</keyword>
<evidence type="ECO:0000313" key="26">
    <source>
        <dbReference type="EMBL" id="CAI9733261.1"/>
    </source>
</evidence>
<evidence type="ECO:0000256" key="20">
    <source>
        <dbReference type="ARBA" id="ARBA00042722"/>
    </source>
</evidence>